<dbReference type="InterPro" id="IPR023772">
    <property type="entry name" value="DNA-bd_HTH_TetR-type_CS"/>
</dbReference>
<evidence type="ECO:0000313" key="6">
    <source>
        <dbReference type="EMBL" id="RZT88223.1"/>
    </source>
</evidence>
<dbReference type="SUPFAM" id="SSF46689">
    <property type="entry name" value="Homeodomain-like"/>
    <property type="match status" value="1"/>
</dbReference>
<dbReference type="PRINTS" id="PR00455">
    <property type="entry name" value="HTHTETR"/>
</dbReference>
<feature type="DNA-binding region" description="H-T-H motif" evidence="4">
    <location>
        <begin position="36"/>
        <end position="55"/>
    </location>
</feature>
<comment type="caution">
    <text evidence="6">The sequence shown here is derived from an EMBL/GenBank/DDBJ whole genome shotgun (WGS) entry which is preliminary data.</text>
</comment>
<dbReference type="RefSeq" id="WP_130292258.1">
    <property type="nucleotide sequence ID" value="NZ_SHKL01000001.1"/>
</dbReference>
<dbReference type="GO" id="GO:0003700">
    <property type="term" value="F:DNA-binding transcription factor activity"/>
    <property type="evidence" value="ECO:0007669"/>
    <property type="project" value="TreeGrafter"/>
</dbReference>
<dbReference type="PROSITE" id="PS01081">
    <property type="entry name" value="HTH_TETR_1"/>
    <property type="match status" value="1"/>
</dbReference>
<dbReference type="Pfam" id="PF21351">
    <property type="entry name" value="TetR_C_41"/>
    <property type="match status" value="1"/>
</dbReference>
<organism evidence="6 7">
    <name type="scientific">Pseudonocardia sediminis</name>
    <dbReference type="NCBI Taxonomy" id="1397368"/>
    <lineage>
        <taxon>Bacteria</taxon>
        <taxon>Bacillati</taxon>
        <taxon>Actinomycetota</taxon>
        <taxon>Actinomycetes</taxon>
        <taxon>Pseudonocardiales</taxon>
        <taxon>Pseudonocardiaceae</taxon>
        <taxon>Pseudonocardia</taxon>
    </lineage>
</organism>
<dbReference type="OrthoDB" id="9805134at2"/>
<proteinExistence type="predicted"/>
<evidence type="ECO:0000256" key="1">
    <source>
        <dbReference type="ARBA" id="ARBA00023015"/>
    </source>
</evidence>
<dbReference type="PROSITE" id="PS50977">
    <property type="entry name" value="HTH_TETR_2"/>
    <property type="match status" value="1"/>
</dbReference>
<evidence type="ECO:0000256" key="4">
    <source>
        <dbReference type="PROSITE-ProRule" id="PRU00335"/>
    </source>
</evidence>
<name>A0A4Q7V620_PSEST</name>
<dbReference type="Gene3D" id="1.10.357.10">
    <property type="entry name" value="Tetracycline Repressor, domain 2"/>
    <property type="match status" value="1"/>
</dbReference>
<evidence type="ECO:0000256" key="2">
    <source>
        <dbReference type="ARBA" id="ARBA00023125"/>
    </source>
</evidence>
<dbReference type="GO" id="GO:0000976">
    <property type="term" value="F:transcription cis-regulatory region binding"/>
    <property type="evidence" value="ECO:0007669"/>
    <property type="project" value="TreeGrafter"/>
</dbReference>
<dbReference type="PANTHER" id="PTHR30055">
    <property type="entry name" value="HTH-TYPE TRANSCRIPTIONAL REGULATOR RUTR"/>
    <property type="match status" value="1"/>
</dbReference>
<evidence type="ECO:0000313" key="7">
    <source>
        <dbReference type="Proteomes" id="UP000291591"/>
    </source>
</evidence>
<evidence type="ECO:0000256" key="3">
    <source>
        <dbReference type="ARBA" id="ARBA00023163"/>
    </source>
</evidence>
<dbReference type="Pfam" id="PF00440">
    <property type="entry name" value="TetR_N"/>
    <property type="match status" value="1"/>
</dbReference>
<dbReference type="InterPro" id="IPR050109">
    <property type="entry name" value="HTH-type_TetR-like_transc_reg"/>
</dbReference>
<protein>
    <submittedName>
        <fullName evidence="6">TetR family transcriptional regulator</fullName>
    </submittedName>
</protein>
<keyword evidence="1" id="KW-0805">Transcription regulation</keyword>
<dbReference type="InterPro" id="IPR009057">
    <property type="entry name" value="Homeodomain-like_sf"/>
</dbReference>
<accession>A0A4Q7V620</accession>
<keyword evidence="7" id="KW-1185">Reference proteome</keyword>
<gene>
    <name evidence="6" type="ORF">EV383_5162</name>
</gene>
<keyword evidence="2 4" id="KW-0238">DNA-binding</keyword>
<feature type="domain" description="HTH tetR-type" evidence="5">
    <location>
        <begin position="13"/>
        <end position="73"/>
    </location>
</feature>
<keyword evidence="3" id="KW-0804">Transcription</keyword>
<dbReference type="Proteomes" id="UP000291591">
    <property type="component" value="Unassembled WGS sequence"/>
</dbReference>
<dbReference type="AlphaFoldDB" id="A0A4Q7V620"/>
<sequence>MPPVRSRRAEYTESTRDAVLDCAATLFCEKGYGSTSLDEVAAAARVTKGAIYHHFANKAAVMTALIDRLERAGHDRLHARFVELSATTDPATAGLAVIDEFLLMCSDPVYGGLVFREAPIALGWQAWRACEEEYAIVLIRNVLHEMERAGTIPGPVTGTLVSMVFGMLGTTGQLLAETAESERPRVRDELRATYVAFLAGLALGGS</sequence>
<evidence type="ECO:0000259" key="5">
    <source>
        <dbReference type="PROSITE" id="PS50977"/>
    </source>
</evidence>
<dbReference type="EMBL" id="SHKL01000001">
    <property type="protein sequence ID" value="RZT88223.1"/>
    <property type="molecule type" value="Genomic_DNA"/>
</dbReference>
<dbReference type="PANTHER" id="PTHR30055:SF234">
    <property type="entry name" value="HTH-TYPE TRANSCRIPTIONAL REGULATOR BETI"/>
    <property type="match status" value="1"/>
</dbReference>
<dbReference type="InterPro" id="IPR049484">
    <property type="entry name" value="Rv0078-like_C"/>
</dbReference>
<dbReference type="InterPro" id="IPR001647">
    <property type="entry name" value="HTH_TetR"/>
</dbReference>
<reference evidence="6 7" key="1">
    <citation type="submission" date="2019-02" db="EMBL/GenBank/DDBJ databases">
        <title>Sequencing the genomes of 1000 actinobacteria strains.</title>
        <authorList>
            <person name="Klenk H.-P."/>
        </authorList>
    </citation>
    <scope>NUCLEOTIDE SEQUENCE [LARGE SCALE GENOMIC DNA]</scope>
    <source>
        <strain evidence="6 7">DSM 45779</strain>
    </source>
</reference>